<dbReference type="InterPro" id="IPR010330">
    <property type="entry name" value="CoiA_nuc"/>
</dbReference>
<protein>
    <submittedName>
        <fullName evidence="3">Competence protein</fullName>
    </submittedName>
</protein>
<dbReference type="EMBL" id="CP093217">
    <property type="protein sequence ID" value="UQW80827.1"/>
    <property type="molecule type" value="Genomic_DNA"/>
</dbReference>
<feature type="domain" description="Competence protein CoiA-like N-terminal" evidence="2">
    <location>
        <begin position="17"/>
        <end position="50"/>
    </location>
</feature>
<organism evidence="3 5">
    <name type="scientific">Staphylococcus edaphicus</name>
    <dbReference type="NCBI Taxonomy" id="1955013"/>
    <lineage>
        <taxon>Bacteria</taxon>
        <taxon>Bacillati</taxon>
        <taxon>Bacillota</taxon>
        <taxon>Bacilli</taxon>
        <taxon>Bacillales</taxon>
        <taxon>Staphylococcaceae</taxon>
        <taxon>Staphylococcus</taxon>
    </lineage>
</organism>
<sequence>MLLAYNTHNQLVYAKHAVKEARYECPHCRSRLVLKKGLVKMPHFSHLGQSSHFCNKGESLEHYNLKYELATRLSYIGYRVQIEPYIAECYQYPDLIINGRIAIEIQLSKMTLAHIKKRSHGLLSSGYKLIWIVPDPGYDKATNIVKLTKYERTFIDIKSKQLVVWNLSEKQLYIYQIYHFLGGNRFVAYKTKLTIKGFGFIFNQSNLVHCVPEMKLSEHTIQQYLNRCRCKHSVKEESLSVIYNLRLSEYWVCKALGFIYPEQLYIQSHPIYWQLQLIYMLVKKPQELNQFNKKIVFNYFYNSENNHLAIVNELIAKFKKSYDEIECNNVQI</sequence>
<evidence type="ECO:0000259" key="1">
    <source>
        <dbReference type="Pfam" id="PF06054"/>
    </source>
</evidence>
<evidence type="ECO:0000313" key="6">
    <source>
        <dbReference type="Proteomes" id="UP001056588"/>
    </source>
</evidence>
<dbReference type="RefSeq" id="WP_099090091.1">
    <property type="nucleotide sequence ID" value="NZ_CP093217.1"/>
</dbReference>
<evidence type="ECO:0000259" key="2">
    <source>
        <dbReference type="Pfam" id="PF25164"/>
    </source>
</evidence>
<gene>
    <name evidence="3" type="ORF">BTJ66_06140</name>
    <name evidence="4" type="ORF">MNY58_09565</name>
</gene>
<dbReference type="Pfam" id="PF25164">
    <property type="entry name" value="CoiA_N"/>
    <property type="match status" value="1"/>
</dbReference>
<dbReference type="Proteomes" id="UP001056588">
    <property type="component" value="Chromosome"/>
</dbReference>
<dbReference type="OrthoDB" id="3784230at2"/>
<keyword evidence="6" id="KW-1185">Reference proteome</keyword>
<reference evidence="5" key="2">
    <citation type="submission" date="2017-10" db="EMBL/GenBank/DDBJ databases">
        <title>Staphylococcus edaphicus sp. nov., isolated in Antarctica, harbouring mecC gene and genomic islands essential in adaptation to extreme environment.</title>
        <authorList>
            <person name="Pantucek R."/>
            <person name="Sedlacek I."/>
            <person name="Indrakova A."/>
            <person name="Vrbovska V."/>
            <person name="Maslanova I."/>
            <person name="Kovarovic V."/>
            <person name="Svec P."/>
            <person name="Kralova S."/>
            <person name="Kristofova L."/>
            <person name="Keklakova J."/>
            <person name="Petras P."/>
            <person name="Doskar J."/>
        </authorList>
    </citation>
    <scope>NUCLEOTIDE SEQUENCE [LARGE SCALE GENOMIC DNA]</scope>
    <source>
        <strain evidence="5">CCM 5085</strain>
    </source>
</reference>
<dbReference type="InterPro" id="IPR057253">
    <property type="entry name" value="CoiA-like_N"/>
</dbReference>
<dbReference type="Pfam" id="PF06054">
    <property type="entry name" value="CoiA_nuc"/>
    <property type="match status" value="1"/>
</dbReference>
<reference evidence="4" key="4">
    <citation type="submission" date="2022-03" db="EMBL/GenBank/DDBJ databases">
        <title>Complete Genome Sequence of Staphylococcus edaphicus strain CCM 8731.</title>
        <authorList>
            <person name="Rimmer C.O."/>
            <person name="Thomas J.C."/>
        </authorList>
    </citation>
    <scope>NUCLEOTIDE SEQUENCE</scope>
    <source>
        <strain evidence="4">CCM 8731</strain>
    </source>
</reference>
<reference evidence="3" key="1">
    <citation type="journal article" date="2017" name="Appl. Environ. Microbiol.">
        <title>Staphylococcus edaphicus sp. nov., isolated in Antarctica, harbours mecC gene and genomic islands with suspected role in adaptation to extreme environment.</title>
        <authorList>
            <person name="Pantucek R."/>
            <person name="Sedlacek I."/>
            <person name="Indrakova A."/>
            <person name="Vrbovska V."/>
            <person name="Maslanova I."/>
            <person name="Kovarovic V."/>
            <person name="Svec P."/>
            <person name="Kralova S."/>
            <person name="Kristofova L."/>
            <person name="Keklakova J."/>
            <person name="Petras P."/>
            <person name="Doskar J."/>
        </authorList>
    </citation>
    <scope>NUCLEOTIDE SEQUENCE</scope>
    <source>
        <strain evidence="3">CCM 8730</strain>
    </source>
</reference>
<feature type="domain" description="Competence protein CoiA nuclease-like" evidence="1">
    <location>
        <begin position="58"/>
        <end position="192"/>
    </location>
</feature>
<dbReference type="EMBL" id="MRZN01000007">
    <property type="protein sequence ID" value="PHK49852.1"/>
    <property type="molecule type" value="Genomic_DNA"/>
</dbReference>
<dbReference type="Proteomes" id="UP000223828">
    <property type="component" value="Unassembled WGS sequence"/>
</dbReference>
<name>A0A2C6U7S3_9STAP</name>
<dbReference type="AlphaFoldDB" id="A0A2C6U7S3"/>
<evidence type="ECO:0000313" key="4">
    <source>
        <dbReference type="EMBL" id="UQW80827.1"/>
    </source>
</evidence>
<accession>A0A2C6U7S3</accession>
<evidence type="ECO:0000313" key="5">
    <source>
        <dbReference type="Proteomes" id="UP000223828"/>
    </source>
</evidence>
<evidence type="ECO:0000313" key="3">
    <source>
        <dbReference type="EMBL" id="PHK49852.1"/>
    </source>
</evidence>
<proteinExistence type="predicted"/>
<reference evidence="3" key="3">
    <citation type="submission" date="2017-10" db="EMBL/GenBank/DDBJ databases">
        <authorList>
            <person name="Vrbovska V."/>
            <person name="Kovarovic V."/>
            <person name="Indrakova A."/>
        </authorList>
    </citation>
    <scope>NUCLEOTIDE SEQUENCE</scope>
    <source>
        <strain evidence="3">CCM 8730</strain>
    </source>
</reference>